<dbReference type="GO" id="GO:0017108">
    <property type="term" value="F:5'-flap endonuclease activity"/>
    <property type="evidence" value="ECO:0007669"/>
    <property type="project" value="TreeGrafter"/>
</dbReference>
<evidence type="ECO:0000313" key="2">
    <source>
        <dbReference type="EMBL" id="KAF7290007.1"/>
    </source>
</evidence>
<sequence length="572" mass="62238">MTFGDVADTHEPLVVGSKYHGLATPIHHQHQTRRWLQQLDRRASALPSLAHESRRASCVCLCRRWPVIARESREIGSSFPFPTTMGFEDFWPIALEGSEIASLSQLNVDSVTGTGNPLRLGIDAMLWIVETQAVFHKPRHAQAGQNPELRALFYKVCALHNAGVAALRRGRAQQAERQAGQERCYQATLAGFAVSGVGRDIRVLVANGVWRAEAELAELNAMGKLDAMLCSDANGVAFGGIKIFRMLDKKNHDAVTVYTTEKLKQLGLSRGGTILFALVMGGNYADGLSGRFDDDDALAAFLVGWRQDLRAELRTNSRRFLKSRQPAASNKIPESFPNIRILRLYVAPAVSGVMAPHALSARVPDLSKLALFCANKFGWDGNTIVTKFKNLPHNQLQYLSALASNHLIRDPVPNLASFLKIVSSRPGWVRVKIIDSVLVSTVLSRLSSKPHIARSSRHTGCRRSWFGRIFRKWTASCCWTSVHPATSTAVVSSSSTSASVAVVPATAVGSAVAIAGPSINPRNLVSIKPLLSTMGSGAEGVRGDVIDLTDDDTASSKKTHMSMVDYIDLTNA</sequence>
<dbReference type="InterPro" id="IPR036279">
    <property type="entry name" value="5-3_exonuclease_C_sf"/>
</dbReference>
<dbReference type="PANTHER" id="PTHR11081">
    <property type="entry name" value="FLAP ENDONUCLEASE FAMILY MEMBER"/>
    <property type="match status" value="1"/>
</dbReference>
<dbReference type="InterPro" id="IPR006086">
    <property type="entry name" value="XPG-I_dom"/>
</dbReference>
<organism evidence="2 3">
    <name type="scientific">Mycena chlorophos</name>
    <name type="common">Agaric fungus</name>
    <name type="synonym">Agaricus chlorophos</name>
    <dbReference type="NCBI Taxonomy" id="658473"/>
    <lineage>
        <taxon>Eukaryota</taxon>
        <taxon>Fungi</taxon>
        <taxon>Dikarya</taxon>
        <taxon>Basidiomycota</taxon>
        <taxon>Agaricomycotina</taxon>
        <taxon>Agaricomycetes</taxon>
        <taxon>Agaricomycetidae</taxon>
        <taxon>Agaricales</taxon>
        <taxon>Marasmiineae</taxon>
        <taxon>Mycenaceae</taxon>
        <taxon>Mycena</taxon>
    </lineage>
</organism>
<feature type="domain" description="XPG-I" evidence="1">
    <location>
        <begin position="212"/>
        <end position="282"/>
    </location>
</feature>
<dbReference type="OrthoDB" id="2959108at2759"/>
<dbReference type="GO" id="GO:0006281">
    <property type="term" value="P:DNA repair"/>
    <property type="evidence" value="ECO:0007669"/>
    <property type="project" value="UniProtKB-ARBA"/>
</dbReference>
<keyword evidence="3" id="KW-1185">Reference proteome</keyword>
<dbReference type="SUPFAM" id="SSF88723">
    <property type="entry name" value="PIN domain-like"/>
    <property type="match status" value="1"/>
</dbReference>
<comment type="caution">
    <text evidence="2">The sequence shown here is derived from an EMBL/GenBank/DDBJ whole genome shotgun (WGS) entry which is preliminary data.</text>
</comment>
<dbReference type="AlphaFoldDB" id="A0A8H6S182"/>
<dbReference type="InterPro" id="IPR029060">
    <property type="entry name" value="PIN-like_dom_sf"/>
</dbReference>
<proteinExistence type="predicted"/>
<evidence type="ECO:0000259" key="1">
    <source>
        <dbReference type="Pfam" id="PF00867"/>
    </source>
</evidence>
<dbReference type="EMBL" id="JACAZE010000027">
    <property type="protein sequence ID" value="KAF7290007.1"/>
    <property type="molecule type" value="Genomic_DNA"/>
</dbReference>
<dbReference type="Pfam" id="PF00867">
    <property type="entry name" value="XPG_I"/>
    <property type="match status" value="1"/>
</dbReference>
<evidence type="ECO:0000313" key="3">
    <source>
        <dbReference type="Proteomes" id="UP000613580"/>
    </source>
</evidence>
<protein>
    <recommendedName>
        <fullName evidence="1">XPG-I domain-containing protein</fullName>
    </recommendedName>
</protein>
<dbReference type="InterPro" id="IPR006084">
    <property type="entry name" value="XPG/Rad2"/>
</dbReference>
<gene>
    <name evidence="2" type="ORF">HMN09_01305400</name>
</gene>
<reference evidence="2" key="1">
    <citation type="submission" date="2020-05" db="EMBL/GenBank/DDBJ databases">
        <title>Mycena genomes resolve the evolution of fungal bioluminescence.</title>
        <authorList>
            <person name="Tsai I.J."/>
        </authorList>
    </citation>
    <scope>NUCLEOTIDE SEQUENCE</scope>
    <source>
        <strain evidence="2">110903Hualien_Pintung</strain>
    </source>
</reference>
<name>A0A8H6S182_MYCCL</name>
<dbReference type="SUPFAM" id="SSF47807">
    <property type="entry name" value="5' to 3' exonuclease, C-terminal subdomain"/>
    <property type="match status" value="1"/>
</dbReference>
<accession>A0A8H6S182</accession>
<dbReference type="Proteomes" id="UP000613580">
    <property type="component" value="Unassembled WGS sequence"/>
</dbReference>
<dbReference type="PANTHER" id="PTHR11081:SF75">
    <property type="entry name" value="ENDONUCLEASE, PUTATIVE (AFU_ORTHOLOGUE AFUA_3G13260)-RELATED"/>
    <property type="match status" value="1"/>
</dbReference>